<comment type="subcellular location">
    <subcellularLocation>
        <location evidence="1">Membrane</location>
        <topology evidence="1">Multi-pass membrane protein</topology>
    </subcellularLocation>
</comment>
<evidence type="ECO:0000256" key="1">
    <source>
        <dbReference type="ARBA" id="ARBA00004141"/>
    </source>
</evidence>
<protein>
    <submittedName>
        <fullName evidence="10">Uncharacterized protein</fullName>
    </submittedName>
</protein>
<dbReference type="CDD" id="cd07021">
    <property type="entry name" value="Clp_protease_NfeD_like"/>
    <property type="match status" value="1"/>
</dbReference>
<dbReference type="GO" id="GO:0005886">
    <property type="term" value="C:plasma membrane"/>
    <property type="evidence" value="ECO:0007669"/>
    <property type="project" value="TreeGrafter"/>
</dbReference>
<feature type="transmembrane region" description="Helical" evidence="5">
    <location>
        <begin position="242"/>
        <end position="262"/>
    </location>
</feature>
<feature type="chain" id="PRO_5001938735" evidence="6">
    <location>
        <begin position="22"/>
        <end position="460"/>
    </location>
</feature>
<dbReference type="OrthoDB" id="9806253at2"/>
<dbReference type="InterPro" id="IPR056739">
    <property type="entry name" value="NfeD_membrane"/>
</dbReference>
<dbReference type="InterPro" id="IPR012340">
    <property type="entry name" value="NA-bd_OB-fold"/>
</dbReference>
<proteinExistence type="predicted"/>
<dbReference type="EMBL" id="LN515532">
    <property type="protein sequence ID" value="CEA16004.1"/>
    <property type="molecule type" value="Genomic_DNA"/>
</dbReference>
<gene>
    <name evidence="10" type="ORF">ING2E5B_1254</name>
</gene>
<keyword evidence="3 5" id="KW-1133">Transmembrane helix</keyword>
<dbReference type="Pfam" id="PF25145">
    <property type="entry name" value="NfeD1b_N"/>
    <property type="match status" value="1"/>
</dbReference>
<evidence type="ECO:0000259" key="8">
    <source>
        <dbReference type="Pfam" id="PF24961"/>
    </source>
</evidence>
<feature type="signal peptide" evidence="6">
    <location>
        <begin position="1"/>
        <end position="21"/>
    </location>
</feature>
<dbReference type="HOGENOM" id="CLU_024619_2_0_10"/>
<dbReference type="SUPFAM" id="SSF52096">
    <property type="entry name" value="ClpP/crotonase"/>
    <property type="match status" value="1"/>
</dbReference>
<dbReference type="Gene3D" id="3.90.226.10">
    <property type="entry name" value="2-enoyl-CoA Hydratase, Chain A, domain 1"/>
    <property type="match status" value="1"/>
</dbReference>
<keyword evidence="2 5" id="KW-0812">Transmembrane</keyword>
<dbReference type="KEGG" id="pbt:ING2E5B_1254"/>
<dbReference type="PANTHER" id="PTHR33507">
    <property type="entry name" value="INNER MEMBRANE PROTEIN YBBJ"/>
    <property type="match status" value="1"/>
</dbReference>
<dbReference type="InterPro" id="IPR056738">
    <property type="entry name" value="NfeD1b_N"/>
</dbReference>
<feature type="transmembrane region" description="Helical" evidence="5">
    <location>
        <begin position="321"/>
        <end position="341"/>
    </location>
</feature>
<evidence type="ECO:0000256" key="4">
    <source>
        <dbReference type="ARBA" id="ARBA00023136"/>
    </source>
</evidence>
<feature type="domain" description="NfeD1b N-terminal" evidence="9">
    <location>
        <begin position="28"/>
        <end position="155"/>
    </location>
</feature>
<dbReference type="Pfam" id="PF24961">
    <property type="entry name" value="NfeD_membrane"/>
    <property type="match status" value="1"/>
</dbReference>
<organism evidence="10 11">
    <name type="scientific">Fermentimonas caenicola</name>
    <dbReference type="NCBI Taxonomy" id="1562970"/>
    <lineage>
        <taxon>Bacteria</taxon>
        <taxon>Pseudomonadati</taxon>
        <taxon>Bacteroidota</taxon>
        <taxon>Bacteroidia</taxon>
        <taxon>Bacteroidales</taxon>
        <taxon>Dysgonomonadaceae</taxon>
        <taxon>Fermentimonas</taxon>
    </lineage>
</organism>
<dbReference type="Pfam" id="PF01957">
    <property type="entry name" value="NfeD"/>
    <property type="match status" value="1"/>
</dbReference>
<evidence type="ECO:0000256" key="6">
    <source>
        <dbReference type="SAM" id="SignalP"/>
    </source>
</evidence>
<keyword evidence="11" id="KW-1185">Reference proteome</keyword>
<keyword evidence="6" id="KW-0732">Signal</keyword>
<evidence type="ECO:0000313" key="11">
    <source>
        <dbReference type="Proteomes" id="UP000032417"/>
    </source>
</evidence>
<reference evidence="10 11" key="1">
    <citation type="submission" date="2014-08" db="EMBL/GenBank/DDBJ databases">
        <authorList>
            <person name="Wibberg D."/>
        </authorList>
    </citation>
    <scope>NUCLEOTIDE SEQUENCE [LARGE SCALE GENOMIC DNA]</scope>
    <source>
        <strain evidence="11">ING2-E5B</strain>
    </source>
</reference>
<evidence type="ECO:0000256" key="3">
    <source>
        <dbReference type="ARBA" id="ARBA00022989"/>
    </source>
</evidence>
<name>A0A098BZB9_9BACT</name>
<feature type="transmembrane region" description="Helical" evidence="5">
    <location>
        <begin position="269"/>
        <end position="289"/>
    </location>
</feature>
<feature type="transmembrane region" description="Helical" evidence="5">
    <location>
        <begin position="353"/>
        <end position="375"/>
    </location>
</feature>
<evidence type="ECO:0000259" key="9">
    <source>
        <dbReference type="Pfam" id="PF25145"/>
    </source>
</evidence>
<evidence type="ECO:0000256" key="2">
    <source>
        <dbReference type="ARBA" id="ARBA00022692"/>
    </source>
</evidence>
<feature type="domain" description="NfeD-like C-terminal" evidence="7">
    <location>
        <begin position="406"/>
        <end position="457"/>
    </location>
</feature>
<evidence type="ECO:0000259" key="7">
    <source>
        <dbReference type="Pfam" id="PF01957"/>
    </source>
</evidence>
<dbReference type="AlphaFoldDB" id="A0A098BZB9"/>
<dbReference type="Gene3D" id="2.40.50.140">
    <property type="entry name" value="Nucleic acid-binding proteins"/>
    <property type="match status" value="1"/>
</dbReference>
<dbReference type="SUPFAM" id="SSF141322">
    <property type="entry name" value="NfeD domain-like"/>
    <property type="match status" value="1"/>
</dbReference>
<keyword evidence="4 5" id="KW-0472">Membrane</keyword>
<evidence type="ECO:0000256" key="5">
    <source>
        <dbReference type="SAM" id="Phobius"/>
    </source>
</evidence>
<dbReference type="InterPro" id="IPR029045">
    <property type="entry name" value="ClpP/crotonase-like_dom_sf"/>
</dbReference>
<dbReference type="PANTHER" id="PTHR33507:SF3">
    <property type="entry name" value="INNER MEMBRANE PROTEIN YBBJ"/>
    <property type="match status" value="1"/>
</dbReference>
<dbReference type="STRING" id="1562970.ING2E5B_1254"/>
<dbReference type="InterPro" id="IPR002810">
    <property type="entry name" value="NfeD-like_C"/>
</dbReference>
<dbReference type="InterPro" id="IPR052165">
    <property type="entry name" value="Membrane_assoc_protease"/>
</dbReference>
<dbReference type="Proteomes" id="UP000032417">
    <property type="component" value="Chromosome 1"/>
</dbReference>
<accession>A0A098BZB9</accession>
<evidence type="ECO:0000313" key="10">
    <source>
        <dbReference type="EMBL" id="CEA16004.1"/>
    </source>
</evidence>
<feature type="transmembrane region" description="Helical" evidence="5">
    <location>
        <begin position="295"/>
        <end position="314"/>
    </location>
</feature>
<feature type="domain" description="NfeD integral membrane" evidence="8">
    <location>
        <begin position="249"/>
        <end position="375"/>
    </location>
</feature>
<sequence>MKKIFLSFLLILIFLSIDTKAQDIKPIIYQINIKENIGSNTWIYLRNGIYEAHQQKANAILLHMNTYGGAVLEADSMRTAILNTQIPVYVYIDVNAASAGALIAIACDSIYMRSSSSIGAATVVEGATGAEAPDKYQSYMRAIMRATAESHGRTITVENGDTITKWRRDPLVAEAMVDRRLVISGYADSTQILTLTASQAVELGYCDGIVESVHEVIVSELGYNDYVIEIYNPTFYDKIRGFLTNGVFQAFLIMFIIGGIYFELQSPGVGFPSAIAISAALLYFTPLYLTGYAQNWEVLLFVLGLIFIVFEIFVIPGFGVAGILGIISVLSSLILALIGNIHFNFEGLPAREIFKAFMTVIGGMGMGIVLIIYLMSRIGKKGPLLNVALNADQEGFVSVPLEPVKIVGKTGLAATVLRPSGKVNIEGQLYDAISLRGMIEKGDEVLVKRYENFQLYVIRK</sequence>